<name>A0A6S6TQJ6_9GAMM</name>
<dbReference type="Pfam" id="PF05707">
    <property type="entry name" value="Zot"/>
    <property type="match status" value="1"/>
</dbReference>
<dbReference type="EMBL" id="CACVAY010000124">
    <property type="protein sequence ID" value="CAA6825051.1"/>
    <property type="molecule type" value="Genomic_DNA"/>
</dbReference>
<dbReference type="Gene3D" id="3.40.50.300">
    <property type="entry name" value="P-loop containing nucleotide triphosphate hydrolases"/>
    <property type="match status" value="1"/>
</dbReference>
<dbReference type="InterPro" id="IPR027417">
    <property type="entry name" value="P-loop_NTPase"/>
</dbReference>
<sequence>MSIKIHHGPPGTSKTSDVIANDLPKVVDEGRLLITNIHGLDDVE</sequence>
<organism evidence="2">
    <name type="scientific">uncultured Thiotrichaceae bacterium</name>
    <dbReference type="NCBI Taxonomy" id="298394"/>
    <lineage>
        <taxon>Bacteria</taxon>
        <taxon>Pseudomonadati</taxon>
        <taxon>Pseudomonadota</taxon>
        <taxon>Gammaproteobacteria</taxon>
        <taxon>Thiotrichales</taxon>
        <taxon>Thiotrichaceae</taxon>
        <taxon>environmental samples</taxon>
    </lineage>
</organism>
<protein>
    <recommendedName>
        <fullName evidence="1">Zona occludens toxin N-terminal domain-containing protein</fullName>
    </recommendedName>
</protein>
<proteinExistence type="predicted"/>
<evidence type="ECO:0000313" key="2">
    <source>
        <dbReference type="EMBL" id="CAA6825051.1"/>
    </source>
</evidence>
<gene>
    <name evidence="2" type="ORF">HELGO_WM23577</name>
</gene>
<reference evidence="2" key="1">
    <citation type="submission" date="2020-01" db="EMBL/GenBank/DDBJ databases">
        <authorList>
            <person name="Meier V. D."/>
            <person name="Meier V D."/>
        </authorList>
    </citation>
    <scope>NUCLEOTIDE SEQUENCE</scope>
    <source>
        <strain evidence="2">HLG_WM_MAG_07</strain>
    </source>
</reference>
<dbReference type="AlphaFoldDB" id="A0A6S6TQJ6"/>
<dbReference type="InterPro" id="IPR008900">
    <property type="entry name" value="Zot_N"/>
</dbReference>
<accession>A0A6S6TQJ6</accession>
<evidence type="ECO:0000259" key="1">
    <source>
        <dbReference type="Pfam" id="PF05707"/>
    </source>
</evidence>
<feature type="domain" description="Zona occludens toxin N-terminal" evidence="1">
    <location>
        <begin position="2"/>
        <end position="41"/>
    </location>
</feature>